<dbReference type="Pfam" id="PF00596">
    <property type="entry name" value="Aldolase_II"/>
    <property type="match status" value="1"/>
</dbReference>
<comment type="cofactor">
    <cofactor evidence="2">
        <name>Zn(2+)</name>
        <dbReference type="ChEBI" id="CHEBI:29105"/>
    </cofactor>
</comment>
<comment type="catalytic activity">
    <reaction evidence="1">
        <text>L-ribulose 5-phosphate = D-xylulose 5-phosphate</text>
        <dbReference type="Rhea" id="RHEA:22368"/>
        <dbReference type="ChEBI" id="CHEBI:57737"/>
        <dbReference type="ChEBI" id="CHEBI:58226"/>
        <dbReference type="EC" id="5.1.3.4"/>
    </reaction>
</comment>
<dbReference type="EC" id="5.1.3.4" evidence="4"/>
<evidence type="ECO:0000256" key="1">
    <source>
        <dbReference type="ARBA" id="ARBA00001726"/>
    </source>
</evidence>
<dbReference type="InterPro" id="IPR050197">
    <property type="entry name" value="Aldolase_class_II_sugar_metab"/>
</dbReference>
<feature type="domain" description="Class II aldolase/adducin N-terminal" evidence="7">
    <location>
        <begin position="9"/>
        <end position="142"/>
    </location>
</feature>
<comment type="caution">
    <text evidence="8">The sequence shown here is derived from an EMBL/GenBank/DDBJ whole genome shotgun (WGS) entry which is preliminary data.</text>
</comment>
<evidence type="ECO:0000256" key="6">
    <source>
        <dbReference type="ARBA" id="ARBA00022833"/>
    </source>
</evidence>
<reference evidence="8 9" key="1">
    <citation type="submission" date="2023-06" db="EMBL/GenBank/DDBJ databases">
        <title>Whole genome sequence of Oscillatoria calcuttensis NRMC-F 0142.</title>
        <authorList>
            <person name="Shakena Fathima T."/>
            <person name="Muralitharan G."/>
            <person name="Thajuddin N."/>
        </authorList>
    </citation>
    <scope>NUCLEOTIDE SEQUENCE [LARGE SCALE GENOMIC DNA]</scope>
    <source>
        <strain evidence="8 9">NRMC-F 0142</strain>
    </source>
</reference>
<proteinExistence type="inferred from homology"/>
<dbReference type="Proteomes" id="UP001230986">
    <property type="component" value="Unassembled WGS sequence"/>
</dbReference>
<evidence type="ECO:0000256" key="4">
    <source>
        <dbReference type="ARBA" id="ARBA00013186"/>
    </source>
</evidence>
<dbReference type="Gene3D" id="3.40.225.10">
    <property type="entry name" value="Class II aldolase/adducin N-terminal domain"/>
    <property type="match status" value="1"/>
</dbReference>
<keyword evidence="9" id="KW-1185">Reference proteome</keyword>
<dbReference type="PANTHER" id="PTHR22789">
    <property type="entry name" value="FUCULOSE PHOSPHATE ALDOLASE"/>
    <property type="match status" value="1"/>
</dbReference>
<protein>
    <recommendedName>
        <fullName evidence="4">L-ribulose-5-phosphate 4-epimerase</fullName>
        <ecNumber evidence="4">5.1.3.4</ecNumber>
    </recommendedName>
</protein>
<keyword evidence="5" id="KW-0479">Metal-binding</keyword>
<dbReference type="InterPro" id="IPR001303">
    <property type="entry name" value="Aldolase_II/adducin_N"/>
</dbReference>
<dbReference type="SMART" id="SM01007">
    <property type="entry name" value="Aldolase_II"/>
    <property type="match status" value="1"/>
</dbReference>
<dbReference type="PANTHER" id="PTHR22789:SF8">
    <property type="entry name" value="L-RIBULOSE-5-PHOSPHATE 4-EPIMERASE SGBE"/>
    <property type="match status" value="1"/>
</dbReference>
<sequence>MSQYDSLKEECFESNLLLPEFKLIDLTFGNVSVADPAKGVFAIKPSGVDYRQMMPGDMVVLDYEGKTVEGNLRPSSDTPTHLRLYQAFKGIGAVVHTHSRNATSFAQAGRGNSLFWHHPRGLFLRGCAGDPCAHRGGNRAGL</sequence>
<evidence type="ECO:0000256" key="3">
    <source>
        <dbReference type="ARBA" id="ARBA00010037"/>
    </source>
</evidence>
<evidence type="ECO:0000256" key="5">
    <source>
        <dbReference type="ARBA" id="ARBA00022723"/>
    </source>
</evidence>
<comment type="similarity">
    <text evidence="3">Belongs to the aldolase class II family. AraD/FucA subfamily.</text>
</comment>
<dbReference type="EMBL" id="JASVEJ010000039">
    <property type="protein sequence ID" value="MDL5057821.1"/>
    <property type="molecule type" value="Genomic_DNA"/>
</dbReference>
<evidence type="ECO:0000313" key="9">
    <source>
        <dbReference type="Proteomes" id="UP001230986"/>
    </source>
</evidence>
<dbReference type="SUPFAM" id="SSF53639">
    <property type="entry name" value="AraD/HMP-PK domain-like"/>
    <property type="match status" value="1"/>
</dbReference>
<evidence type="ECO:0000259" key="7">
    <source>
        <dbReference type="SMART" id="SM01007"/>
    </source>
</evidence>
<evidence type="ECO:0000313" key="8">
    <source>
        <dbReference type="EMBL" id="MDL5057821.1"/>
    </source>
</evidence>
<accession>A0ABT7M0P9</accession>
<evidence type="ECO:0000256" key="2">
    <source>
        <dbReference type="ARBA" id="ARBA00001947"/>
    </source>
</evidence>
<organism evidence="8 9">
    <name type="scientific">Geitlerinema calcuttense NRMC-F 0142</name>
    <dbReference type="NCBI Taxonomy" id="2922238"/>
    <lineage>
        <taxon>Bacteria</taxon>
        <taxon>Bacillati</taxon>
        <taxon>Cyanobacteriota</taxon>
        <taxon>Cyanophyceae</taxon>
        <taxon>Geitlerinematales</taxon>
        <taxon>Geitlerinemataceae</taxon>
        <taxon>Geitlerinema</taxon>
    </lineage>
</organism>
<dbReference type="InterPro" id="IPR036409">
    <property type="entry name" value="Aldolase_II/adducin_N_sf"/>
</dbReference>
<gene>
    <name evidence="8" type="ORF">QQ055_10200</name>
</gene>
<name>A0ABT7M0P9_9CYAN</name>
<keyword evidence="6" id="KW-0862">Zinc</keyword>